<dbReference type="GO" id="GO:1990281">
    <property type="term" value="C:efflux pump complex"/>
    <property type="evidence" value="ECO:0007669"/>
    <property type="project" value="TreeGrafter"/>
</dbReference>
<dbReference type="Gene3D" id="1.10.287.470">
    <property type="entry name" value="Helix hairpin bin"/>
    <property type="match status" value="1"/>
</dbReference>
<dbReference type="InterPro" id="IPR058792">
    <property type="entry name" value="Beta-barrel_RND_2"/>
</dbReference>
<gene>
    <name evidence="7" type="ORF">FHR95_002620</name>
</gene>
<sequence length="337" mass="37189">MSSPASAANDDPATAIVTRETLKETLVLDGLVEAVRQNTVSAQTSGRVVELPFEVGDRITAGTRVLRLEDSEQRARLEQARANLEQAETDLVDARQRFERIRAIRNQDLASEQAFDQATNRLNAARARRQQGLAGVSEAEQQLSYTQVRVENDGIFALRHVEPGEAVRPGQPLFDTLAPAPLRVEADLPRRYMAQVREASRARITLPEGQPLESGALTFYPRANPASDTVRLRARLESPGTDVVPGMLVKVAVVVARRDALWIPARSLIRRSELRAVFVLDDQDRPRLRQVRVGIENKGRLEVLAGLDAGERILTDPDAAARLEQAPPADTEGSHER</sequence>
<dbReference type="Pfam" id="PF25876">
    <property type="entry name" value="HH_MFP_RND"/>
    <property type="match status" value="1"/>
</dbReference>
<proteinExistence type="inferred from homology"/>
<feature type="domain" description="Multidrug resistance protein MdtA-like C-terminal permuted SH3" evidence="6">
    <location>
        <begin position="259"/>
        <end position="316"/>
    </location>
</feature>
<dbReference type="InterPro" id="IPR058624">
    <property type="entry name" value="MdtA-like_HH"/>
</dbReference>
<feature type="region of interest" description="Disordered" evidence="3">
    <location>
        <begin position="316"/>
        <end position="337"/>
    </location>
</feature>
<evidence type="ECO:0000313" key="8">
    <source>
        <dbReference type="Proteomes" id="UP000563050"/>
    </source>
</evidence>
<dbReference type="RefSeq" id="WP_183314690.1">
    <property type="nucleotide sequence ID" value="NZ_JACHXQ010000009.1"/>
</dbReference>
<dbReference type="PANTHER" id="PTHR30469">
    <property type="entry name" value="MULTIDRUG RESISTANCE PROTEIN MDTA"/>
    <property type="match status" value="1"/>
</dbReference>
<evidence type="ECO:0000259" key="6">
    <source>
        <dbReference type="Pfam" id="PF25967"/>
    </source>
</evidence>
<evidence type="ECO:0000256" key="2">
    <source>
        <dbReference type="SAM" id="Coils"/>
    </source>
</evidence>
<dbReference type="SUPFAM" id="SSF111369">
    <property type="entry name" value="HlyD-like secretion proteins"/>
    <property type="match status" value="1"/>
</dbReference>
<dbReference type="Gene3D" id="2.40.420.20">
    <property type="match status" value="1"/>
</dbReference>
<dbReference type="EMBL" id="JACHXQ010000009">
    <property type="protein sequence ID" value="MBB3185040.1"/>
    <property type="molecule type" value="Genomic_DNA"/>
</dbReference>
<dbReference type="NCBIfam" id="TIGR01730">
    <property type="entry name" value="RND_mfp"/>
    <property type="match status" value="1"/>
</dbReference>
<feature type="domain" description="CusB-like beta-barrel" evidence="5">
    <location>
        <begin position="184"/>
        <end position="253"/>
    </location>
</feature>
<reference evidence="7 8" key="1">
    <citation type="submission" date="2020-08" db="EMBL/GenBank/DDBJ databases">
        <title>Genomic Encyclopedia of Type Strains, Phase III (KMG-III): the genomes of soil and plant-associated and newly described type strains.</title>
        <authorList>
            <person name="Whitman W."/>
        </authorList>
    </citation>
    <scope>NUCLEOTIDE SEQUENCE [LARGE SCALE GENOMIC DNA]</scope>
    <source>
        <strain evidence="7 8">CECT 7341</strain>
    </source>
</reference>
<keyword evidence="2" id="KW-0175">Coiled coil</keyword>
<comment type="caution">
    <text evidence="7">The sequence shown here is derived from an EMBL/GenBank/DDBJ whole genome shotgun (WGS) entry which is preliminary data.</text>
</comment>
<dbReference type="AlphaFoldDB" id="A0A7W5DM02"/>
<dbReference type="PANTHER" id="PTHR30469:SF15">
    <property type="entry name" value="HLYD FAMILY OF SECRETION PROTEINS"/>
    <property type="match status" value="1"/>
</dbReference>
<dbReference type="Pfam" id="PF25954">
    <property type="entry name" value="Beta-barrel_RND_2"/>
    <property type="match status" value="1"/>
</dbReference>
<dbReference type="GO" id="GO:0015562">
    <property type="term" value="F:efflux transmembrane transporter activity"/>
    <property type="evidence" value="ECO:0007669"/>
    <property type="project" value="TreeGrafter"/>
</dbReference>
<evidence type="ECO:0000259" key="5">
    <source>
        <dbReference type="Pfam" id="PF25954"/>
    </source>
</evidence>
<dbReference type="Pfam" id="PF25967">
    <property type="entry name" value="RND-MFP_C"/>
    <property type="match status" value="1"/>
</dbReference>
<name>A0A7W5DM02_9GAMM</name>
<dbReference type="Gene3D" id="2.40.50.100">
    <property type="match status" value="1"/>
</dbReference>
<keyword evidence="8" id="KW-1185">Reference proteome</keyword>
<dbReference type="Gene3D" id="2.40.30.170">
    <property type="match status" value="1"/>
</dbReference>
<comment type="similarity">
    <text evidence="1">Belongs to the membrane fusion protein (MFP) (TC 8.A.1) family.</text>
</comment>
<dbReference type="InterPro" id="IPR006143">
    <property type="entry name" value="RND_pump_MFP"/>
</dbReference>
<protein>
    <submittedName>
        <fullName evidence="7">RND family efflux transporter MFP subunit</fullName>
    </submittedName>
</protein>
<evidence type="ECO:0000256" key="1">
    <source>
        <dbReference type="ARBA" id="ARBA00009477"/>
    </source>
</evidence>
<organism evidence="7 8">
    <name type="scientific">Halomonas fontilapidosi</name>
    <dbReference type="NCBI Taxonomy" id="616675"/>
    <lineage>
        <taxon>Bacteria</taxon>
        <taxon>Pseudomonadati</taxon>
        <taxon>Pseudomonadota</taxon>
        <taxon>Gammaproteobacteria</taxon>
        <taxon>Oceanospirillales</taxon>
        <taxon>Halomonadaceae</taxon>
        <taxon>Halomonas</taxon>
    </lineage>
</organism>
<feature type="coiled-coil region" evidence="2">
    <location>
        <begin position="67"/>
        <end position="104"/>
    </location>
</feature>
<evidence type="ECO:0000256" key="3">
    <source>
        <dbReference type="SAM" id="MobiDB-lite"/>
    </source>
</evidence>
<evidence type="ECO:0000313" key="7">
    <source>
        <dbReference type="EMBL" id="MBB3185040.1"/>
    </source>
</evidence>
<evidence type="ECO:0000259" key="4">
    <source>
        <dbReference type="Pfam" id="PF25876"/>
    </source>
</evidence>
<dbReference type="InterPro" id="IPR058627">
    <property type="entry name" value="MdtA-like_C"/>
</dbReference>
<accession>A0A7W5DM02</accession>
<dbReference type="Proteomes" id="UP000563050">
    <property type="component" value="Unassembled WGS sequence"/>
</dbReference>
<feature type="domain" description="Multidrug resistance protein MdtA-like alpha-helical hairpin" evidence="4">
    <location>
        <begin position="77"/>
        <end position="146"/>
    </location>
</feature>